<reference evidence="2" key="1">
    <citation type="journal article" date="2019" name="Int. J. Syst. Evol. Microbiol.">
        <title>The Global Catalogue of Microorganisms (GCM) 10K type strain sequencing project: providing services to taxonomists for standard genome sequencing and annotation.</title>
        <authorList>
            <consortium name="The Broad Institute Genomics Platform"/>
            <consortium name="The Broad Institute Genome Sequencing Center for Infectious Disease"/>
            <person name="Wu L."/>
            <person name="Ma J."/>
        </authorList>
    </citation>
    <scope>NUCLEOTIDE SEQUENCE [LARGE SCALE GENOMIC DNA]</scope>
    <source>
        <strain evidence="2">CGMCC 4.7405</strain>
    </source>
</reference>
<protein>
    <submittedName>
        <fullName evidence="1">DUF6307 family protein</fullName>
    </submittedName>
</protein>
<comment type="caution">
    <text evidence="1">The sequence shown here is derived from an EMBL/GenBank/DDBJ whole genome shotgun (WGS) entry which is preliminary data.</text>
</comment>
<dbReference type="EMBL" id="JBHRZI010000011">
    <property type="protein sequence ID" value="MFC3891403.1"/>
    <property type="molecule type" value="Genomic_DNA"/>
</dbReference>
<name>A0ABV8BM52_9PSEU</name>
<gene>
    <name evidence="1" type="ORF">ACFOWZ_07940</name>
</gene>
<dbReference type="Proteomes" id="UP001595690">
    <property type="component" value="Unassembled WGS sequence"/>
</dbReference>
<sequence>MRLRPTAPTTGHVDGAWWPRSQDLAAELPALLAVPAVRPGEIQQRKCEEMTTPTYVSLYERRLKLVQDTLTEHSELSAKSARAAAVRVLGALDHIPERVR</sequence>
<proteinExistence type="predicted"/>
<dbReference type="InterPro" id="IPR046274">
    <property type="entry name" value="DUF6307"/>
</dbReference>
<dbReference type="Pfam" id="PF19826">
    <property type="entry name" value="DUF6307"/>
    <property type="match status" value="1"/>
</dbReference>
<keyword evidence="2" id="KW-1185">Reference proteome</keyword>
<evidence type="ECO:0000313" key="1">
    <source>
        <dbReference type="EMBL" id="MFC3891403.1"/>
    </source>
</evidence>
<evidence type="ECO:0000313" key="2">
    <source>
        <dbReference type="Proteomes" id="UP001595690"/>
    </source>
</evidence>
<accession>A0ABV8BM52</accession>
<organism evidence="1 2">
    <name type="scientific">Lentzea rhizosphaerae</name>
    <dbReference type="NCBI Taxonomy" id="2041025"/>
    <lineage>
        <taxon>Bacteria</taxon>
        <taxon>Bacillati</taxon>
        <taxon>Actinomycetota</taxon>
        <taxon>Actinomycetes</taxon>
        <taxon>Pseudonocardiales</taxon>
        <taxon>Pseudonocardiaceae</taxon>
        <taxon>Lentzea</taxon>
    </lineage>
</organism>